<gene>
    <name evidence="1" type="ORF">QVZ43_13980</name>
</gene>
<name>A0ABT8W3U0_9GAMM</name>
<dbReference type="RefSeq" id="WP_302910422.1">
    <property type="nucleotide sequence ID" value="NZ_JAUMIS010000002.1"/>
</dbReference>
<dbReference type="EMBL" id="JAUMIS010000002">
    <property type="protein sequence ID" value="MDO3722828.1"/>
    <property type="molecule type" value="Genomic_DNA"/>
</dbReference>
<accession>A0ABT8W3U0</accession>
<dbReference type="Proteomes" id="UP001168640">
    <property type="component" value="Unassembled WGS sequence"/>
</dbReference>
<organism evidence="1 2">
    <name type="scientific">Marinobacter suaedae</name>
    <dbReference type="NCBI Taxonomy" id="3057675"/>
    <lineage>
        <taxon>Bacteria</taxon>
        <taxon>Pseudomonadati</taxon>
        <taxon>Pseudomonadota</taxon>
        <taxon>Gammaproteobacteria</taxon>
        <taxon>Pseudomonadales</taxon>
        <taxon>Marinobacteraceae</taxon>
        <taxon>Marinobacter</taxon>
    </lineage>
</organism>
<proteinExistence type="predicted"/>
<evidence type="ECO:0000313" key="2">
    <source>
        <dbReference type="Proteomes" id="UP001168640"/>
    </source>
</evidence>
<reference evidence="1" key="1">
    <citation type="submission" date="2023-07" db="EMBL/GenBank/DDBJ databases">
        <title>Marinobacter sp. chi1 genome sequencing and assembly.</title>
        <authorList>
            <person name="Park S."/>
        </authorList>
    </citation>
    <scope>NUCLEOTIDE SEQUENCE</scope>
    <source>
        <strain evidence="1">Chi1</strain>
    </source>
</reference>
<evidence type="ECO:0000313" key="1">
    <source>
        <dbReference type="EMBL" id="MDO3722828.1"/>
    </source>
</evidence>
<keyword evidence="2" id="KW-1185">Reference proteome</keyword>
<evidence type="ECO:0008006" key="3">
    <source>
        <dbReference type="Google" id="ProtNLM"/>
    </source>
</evidence>
<protein>
    <recommendedName>
        <fullName evidence="3">HNH endonuclease</fullName>
    </recommendedName>
</protein>
<comment type="caution">
    <text evidence="1">The sequence shown here is derived from an EMBL/GenBank/DDBJ whole genome shotgun (WGS) entry which is preliminary data.</text>
</comment>
<sequence>MKKLAITKILCTSEVSQAEFESDVLDDRYEALREDLVALLDKHGFEYQSAETSFLGFSKYSLVRCQQCGNYMTDRHENPAGLEGVSEHEELVYQGATHEGNQLCEMCLPEGHRWALA</sequence>